<feature type="chain" id="PRO_5028889071" evidence="1">
    <location>
        <begin position="21"/>
        <end position="341"/>
    </location>
</feature>
<organism evidence="3 4">
    <name type="scientific">Chitinibacter fontanus</name>
    <dbReference type="NCBI Taxonomy" id="1737446"/>
    <lineage>
        <taxon>Bacteria</taxon>
        <taxon>Pseudomonadati</taxon>
        <taxon>Pseudomonadota</taxon>
        <taxon>Betaproteobacteria</taxon>
        <taxon>Neisseriales</taxon>
        <taxon>Chitinibacteraceae</taxon>
        <taxon>Chitinibacter</taxon>
    </lineage>
</organism>
<dbReference type="InterPro" id="IPR035940">
    <property type="entry name" value="CAP_sf"/>
</dbReference>
<evidence type="ECO:0000259" key="2">
    <source>
        <dbReference type="Pfam" id="PF00188"/>
    </source>
</evidence>
<dbReference type="AlphaFoldDB" id="A0A7D5ZHE2"/>
<name>A0A7D5ZHE2_9NEIS</name>
<dbReference type="EMBL" id="CP058952">
    <property type="protein sequence ID" value="QLI82408.1"/>
    <property type="molecule type" value="Genomic_DNA"/>
</dbReference>
<dbReference type="Gene3D" id="3.40.33.10">
    <property type="entry name" value="CAP"/>
    <property type="match status" value="1"/>
</dbReference>
<proteinExistence type="predicted"/>
<dbReference type="Proteomes" id="UP000510822">
    <property type="component" value="Chromosome"/>
</dbReference>
<evidence type="ECO:0000256" key="1">
    <source>
        <dbReference type="SAM" id="SignalP"/>
    </source>
</evidence>
<dbReference type="SUPFAM" id="SSF55797">
    <property type="entry name" value="PR-1-like"/>
    <property type="match status" value="1"/>
</dbReference>
<reference evidence="3 4" key="1">
    <citation type="journal article" date="2016" name="Int. J. Syst. Evol. Microbiol.">
        <title>Chitinibacter fontanus sp. nov., isolated from a spring.</title>
        <authorList>
            <person name="Sheu S.Y."/>
            <person name="Li Y.S."/>
            <person name="Young C.C."/>
            <person name="Chen W.M."/>
        </authorList>
    </citation>
    <scope>NUCLEOTIDE SEQUENCE [LARGE SCALE GENOMIC DNA]</scope>
    <source>
        <strain evidence="3 4">STM-7</strain>
    </source>
</reference>
<dbReference type="PANTHER" id="PTHR31157">
    <property type="entry name" value="SCP DOMAIN-CONTAINING PROTEIN"/>
    <property type="match status" value="1"/>
</dbReference>
<dbReference type="CDD" id="cd05379">
    <property type="entry name" value="CAP_bacterial"/>
    <property type="match status" value="1"/>
</dbReference>
<keyword evidence="1" id="KW-0732">Signal</keyword>
<feature type="signal peptide" evidence="1">
    <location>
        <begin position="1"/>
        <end position="20"/>
    </location>
</feature>
<dbReference type="PROSITE" id="PS51257">
    <property type="entry name" value="PROKAR_LIPOPROTEIN"/>
    <property type="match status" value="1"/>
</dbReference>
<gene>
    <name evidence="3" type="ORF">HZU75_13230</name>
</gene>
<dbReference type="RefSeq" id="WP_180306488.1">
    <property type="nucleotide sequence ID" value="NZ_CP058952.1"/>
</dbReference>
<dbReference type="KEGG" id="cfon:HZU75_13230"/>
<dbReference type="InterPro" id="IPR014044">
    <property type="entry name" value="CAP_dom"/>
</dbReference>
<protein>
    <submittedName>
        <fullName evidence="3">CAP domain-containing protein</fullName>
    </submittedName>
</protein>
<evidence type="ECO:0000313" key="3">
    <source>
        <dbReference type="EMBL" id="QLI82408.1"/>
    </source>
</evidence>
<evidence type="ECO:0000313" key="4">
    <source>
        <dbReference type="Proteomes" id="UP000510822"/>
    </source>
</evidence>
<feature type="domain" description="SCP" evidence="2">
    <location>
        <begin position="83"/>
        <end position="205"/>
    </location>
</feature>
<dbReference type="PANTHER" id="PTHR31157:SF1">
    <property type="entry name" value="SCP DOMAIN-CONTAINING PROTEIN"/>
    <property type="match status" value="1"/>
</dbReference>
<dbReference type="Pfam" id="PF00188">
    <property type="entry name" value="CAP"/>
    <property type="match status" value="1"/>
</dbReference>
<sequence length="341" mass="36611">MSMHSRYRRLSILLSCFLIACGGGGGSGSTSAELQTQSSSRQLNLCEQMPAQASSPVQLAPNAGRANPYQRSGNPIADLNGFTNGIRTELGLPTLSINAEISNAAAAHSSYMASNNILTHYETAGLPGFTAATPHERIDLNFTPTLSYSGEIASSMSGNGSTADNAIRALFDAPLHRIVMLSEYESMGSGYARSSTGVDYATQDYANYQPSIADFAIVAYPYANSTRITAAWENTETPNPMADTPFSRGTVGYPITLQGNFGSKLTLGQFKVYANCSSEVALTVRSHDNDPSIVQAENVLLAVPNQVLNPNTRYTVWVTGYYLSSSQSLQPFDLRWSFSTN</sequence>
<accession>A0A7D5ZHE2</accession>
<keyword evidence="4" id="KW-1185">Reference proteome</keyword>